<accession>A0A7W7CDH8</accession>
<feature type="compositionally biased region" description="Pro residues" evidence="1">
    <location>
        <begin position="111"/>
        <end position="122"/>
    </location>
</feature>
<sequence>MPPEPAIPVELVQHALRAMRAGTYRVDTTPGGVTVSLVMAVSPAGRRNAAERLTRSLAEYNLTLDAPDPVTALTERVTGLRVIPTPVDPAPTDPTLADPNLADPASVDPTPTDPTPAGPADA</sequence>
<gene>
    <name evidence="2" type="ORF">HNR67_005228</name>
</gene>
<evidence type="ECO:0000313" key="2">
    <source>
        <dbReference type="EMBL" id="MBB4679110.1"/>
    </source>
</evidence>
<feature type="region of interest" description="Disordered" evidence="1">
    <location>
        <begin position="83"/>
        <end position="122"/>
    </location>
</feature>
<keyword evidence="3" id="KW-1185">Reference proteome</keyword>
<feature type="compositionally biased region" description="Low complexity" evidence="1">
    <location>
        <begin position="93"/>
        <end position="110"/>
    </location>
</feature>
<dbReference type="AlphaFoldDB" id="A0A7W7CDH8"/>
<reference evidence="2 3" key="1">
    <citation type="submission" date="2020-08" db="EMBL/GenBank/DDBJ databases">
        <title>Sequencing the genomes of 1000 actinobacteria strains.</title>
        <authorList>
            <person name="Klenk H.-P."/>
        </authorList>
    </citation>
    <scope>NUCLEOTIDE SEQUENCE [LARGE SCALE GENOMIC DNA]</scope>
    <source>
        <strain evidence="2 3">DSM 44230</strain>
    </source>
</reference>
<comment type="caution">
    <text evidence="2">The sequence shown here is derived from an EMBL/GenBank/DDBJ whole genome shotgun (WGS) entry which is preliminary data.</text>
</comment>
<dbReference type="Proteomes" id="UP000533598">
    <property type="component" value="Unassembled WGS sequence"/>
</dbReference>
<evidence type="ECO:0000313" key="3">
    <source>
        <dbReference type="Proteomes" id="UP000533598"/>
    </source>
</evidence>
<proteinExistence type="predicted"/>
<organism evidence="2 3">
    <name type="scientific">Crossiella cryophila</name>
    <dbReference type="NCBI Taxonomy" id="43355"/>
    <lineage>
        <taxon>Bacteria</taxon>
        <taxon>Bacillati</taxon>
        <taxon>Actinomycetota</taxon>
        <taxon>Actinomycetes</taxon>
        <taxon>Pseudonocardiales</taxon>
        <taxon>Pseudonocardiaceae</taxon>
        <taxon>Crossiella</taxon>
    </lineage>
</organism>
<dbReference type="RefSeq" id="WP_185004898.1">
    <property type="nucleotide sequence ID" value="NZ_BAAAUI010000048.1"/>
</dbReference>
<name>A0A7W7CDH8_9PSEU</name>
<dbReference type="EMBL" id="JACHMH010000001">
    <property type="protein sequence ID" value="MBB4679110.1"/>
    <property type="molecule type" value="Genomic_DNA"/>
</dbReference>
<protein>
    <submittedName>
        <fullName evidence="2">Uncharacterized protein</fullName>
    </submittedName>
</protein>
<evidence type="ECO:0000256" key="1">
    <source>
        <dbReference type="SAM" id="MobiDB-lite"/>
    </source>
</evidence>